<comment type="caution">
    <text evidence="8">The sequence shown here is derived from an EMBL/GenBank/DDBJ whole genome shotgun (WGS) entry which is preliminary data.</text>
</comment>
<dbReference type="Proteomes" id="UP000030982">
    <property type="component" value="Unassembled WGS sequence"/>
</dbReference>
<evidence type="ECO:0000256" key="2">
    <source>
        <dbReference type="ARBA" id="ARBA00022714"/>
    </source>
</evidence>
<evidence type="ECO:0000256" key="3">
    <source>
        <dbReference type="ARBA" id="ARBA00022723"/>
    </source>
</evidence>
<dbReference type="STRING" id="1338436.LK10_04650"/>
<comment type="similarity">
    <text evidence="1">Belongs to the adrenodoxin/putidaredoxin family.</text>
</comment>
<sequence>MKISVYDQQSEMVELADPSATTLMQAIRDGGVNINAQCGGSASCGTCHVYVDDLWCSKLKAPDETEDAMLDLAEDRRENSRLSCQIELCPELDGLTVTVAPDAAF</sequence>
<dbReference type="InterPro" id="IPR001041">
    <property type="entry name" value="2Fe-2S_ferredoxin-type"/>
</dbReference>
<dbReference type="GO" id="GO:0009055">
    <property type="term" value="F:electron transfer activity"/>
    <property type="evidence" value="ECO:0007669"/>
    <property type="project" value="TreeGrafter"/>
</dbReference>
<dbReference type="PANTHER" id="PTHR23426:SF65">
    <property type="entry name" value="FERREDOXIN-2, MITOCHONDRIAL"/>
    <property type="match status" value="1"/>
</dbReference>
<evidence type="ECO:0000313" key="9">
    <source>
        <dbReference type="Proteomes" id="UP000030982"/>
    </source>
</evidence>
<dbReference type="Gene3D" id="3.10.20.30">
    <property type="match status" value="1"/>
</dbReference>
<gene>
    <name evidence="8" type="ORF">LK10_04650</name>
</gene>
<evidence type="ECO:0000259" key="7">
    <source>
        <dbReference type="PROSITE" id="PS51085"/>
    </source>
</evidence>
<dbReference type="Pfam" id="PF00111">
    <property type="entry name" value="Fer2"/>
    <property type="match status" value="1"/>
</dbReference>
<dbReference type="PROSITE" id="PS51085">
    <property type="entry name" value="2FE2S_FER_2"/>
    <property type="match status" value="1"/>
</dbReference>
<proteinExistence type="inferred from homology"/>
<accession>A0A0B2ARU1</accession>
<keyword evidence="3" id="KW-0479">Metal-binding</keyword>
<dbReference type="EMBL" id="JTDL01000076">
    <property type="protein sequence ID" value="KHL04548.1"/>
    <property type="molecule type" value="Genomic_DNA"/>
</dbReference>
<dbReference type="CDD" id="cd00207">
    <property type="entry name" value="fer2"/>
    <property type="match status" value="1"/>
</dbReference>
<dbReference type="InterPro" id="IPR001055">
    <property type="entry name" value="Adrenodoxin-like"/>
</dbReference>
<evidence type="ECO:0000256" key="4">
    <source>
        <dbReference type="ARBA" id="ARBA00023004"/>
    </source>
</evidence>
<dbReference type="InterPro" id="IPR036010">
    <property type="entry name" value="2Fe-2S_ferredoxin-like_sf"/>
</dbReference>
<dbReference type="InterPro" id="IPR012675">
    <property type="entry name" value="Beta-grasp_dom_sf"/>
</dbReference>
<name>A0A0B2ARU1_9MICC</name>
<keyword evidence="2" id="KW-0001">2Fe-2S</keyword>
<dbReference type="GO" id="GO:0140647">
    <property type="term" value="P:P450-containing electron transport chain"/>
    <property type="evidence" value="ECO:0007669"/>
    <property type="project" value="InterPro"/>
</dbReference>
<comment type="cofactor">
    <cofactor evidence="6">
        <name>[2Fe-2S] cluster</name>
        <dbReference type="ChEBI" id="CHEBI:190135"/>
    </cofactor>
</comment>
<dbReference type="AlphaFoldDB" id="A0A0B2ARU1"/>
<dbReference type="PRINTS" id="PR00355">
    <property type="entry name" value="ADRENODOXIN"/>
</dbReference>
<feature type="domain" description="2Fe-2S ferredoxin-type" evidence="7">
    <location>
        <begin position="1"/>
        <end position="103"/>
    </location>
</feature>
<reference evidence="8 9" key="1">
    <citation type="submission" date="2014-09" db="EMBL/GenBank/DDBJ databases">
        <title>Genome sequence of Sinomonas sp. MUSC 117.</title>
        <authorList>
            <person name="Lee L.-H."/>
        </authorList>
    </citation>
    <scope>NUCLEOTIDE SEQUENCE [LARGE SCALE GENOMIC DNA]</scope>
    <source>
        <strain evidence="8 9">MUSC 117</strain>
    </source>
</reference>
<evidence type="ECO:0000313" key="8">
    <source>
        <dbReference type="EMBL" id="KHL04548.1"/>
    </source>
</evidence>
<dbReference type="RefSeq" id="WP_043120561.1">
    <property type="nucleotide sequence ID" value="NZ_JTDL01000076.1"/>
</dbReference>
<protein>
    <recommendedName>
        <fullName evidence="7">2Fe-2S ferredoxin-type domain-containing protein</fullName>
    </recommendedName>
</protein>
<organism evidence="8 9">
    <name type="scientific">Sinomonas humi</name>
    <dbReference type="NCBI Taxonomy" id="1338436"/>
    <lineage>
        <taxon>Bacteria</taxon>
        <taxon>Bacillati</taxon>
        <taxon>Actinomycetota</taxon>
        <taxon>Actinomycetes</taxon>
        <taxon>Micrococcales</taxon>
        <taxon>Micrococcaceae</taxon>
        <taxon>Sinomonas</taxon>
    </lineage>
</organism>
<dbReference type="GO" id="GO:0046872">
    <property type="term" value="F:metal ion binding"/>
    <property type="evidence" value="ECO:0007669"/>
    <property type="project" value="UniProtKB-KW"/>
</dbReference>
<dbReference type="PANTHER" id="PTHR23426">
    <property type="entry name" value="FERREDOXIN/ADRENODOXIN"/>
    <property type="match status" value="1"/>
</dbReference>
<evidence type="ECO:0000256" key="1">
    <source>
        <dbReference type="ARBA" id="ARBA00010914"/>
    </source>
</evidence>
<keyword evidence="4" id="KW-0408">Iron</keyword>
<evidence type="ECO:0000256" key="5">
    <source>
        <dbReference type="ARBA" id="ARBA00023014"/>
    </source>
</evidence>
<dbReference type="OrthoDB" id="9799640at2"/>
<keyword evidence="5" id="KW-0411">Iron-sulfur</keyword>
<keyword evidence="9" id="KW-1185">Reference proteome</keyword>
<dbReference type="GO" id="GO:0051537">
    <property type="term" value="F:2 iron, 2 sulfur cluster binding"/>
    <property type="evidence" value="ECO:0007669"/>
    <property type="project" value="UniProtKB-KW"/>
</dbReference>
<evidence type="ECO:0000256" key="6">
    <source>
        <dbReference type="ARBA" id="ARBA00034078"/>
    </source>
</evidence>
<dbReference type="SUPFAM" id="SSF54292">
    <property type="entry name" value="2Fe-2S ferredoxin-like"/>
    <property type="match status" value="1"/>
</dbReference>